<accession>A0A966HRE9</accession>
<keyword evidence="8 11" id="KW-0663">Pyridoxal phosphate</keyword>
<dbReference type="InterPro" id="IPR015421">
    <property type="entry name" value="PyrdxlP-dep_Trfase_major"/>
</dbReference>
<dbReference type="EMBL" id="RGOB01000043">
    <property type="protein sequence ID" value="NCU53085.1"/>
    <property type="molecule type" value="Genomic_DNA"/>
</dbReference>
<evidence type="ECO:0000256" key="10">
    <source>
        <dbReference type="RuleBase" id="RU004504"/>
    </source>
</evidence>
<dbReference type="AlphaFoldDB" id="A0A966HRE9"/>
<dbReference type="InterPro" id="IPR010970">
    <property type="entry name" value="Cys_dSase_SufS"/>
</dbReference>
<evidence type="ECO:0000256" key="1">
    <source>
        <dbReference type="ARBA" id="ARBA00001933"/>
    </source>
</evidence>
<comment type="function">
    <text evidence="2 11">Catalyzes the removal of elemental sulfur and selenium atoms from L-cysteine, L-cystine, L-selenocysteine, and L-selenocystine to produce L-alanine.</text>
</comment>
<evidence type="ECO:0000313" key="13">
    <source>
        <dbReference type="EMBL" id="NCU53085.1"/>
    </source>
</evidence>
<dbReference type="NCBIfam" id="TIGR01979">
    <property type="entry name" value="sufS"/>
    <property type="match status" value="1"/>
</dbReference>
<feature type="domain" description="Aminotransferase class V" evidence="12">
    <location>
        <begin position="20"/>
        <end position="385"/>
    </location>
</feature>
<evidence type="ECO:0000256" key="3">
    <source>
        <dbReference type="ARBA" id="ARBA00003120"/>
    </source>
</evidence>
<gene>
    <name evidence="13" type="ORF">EBX74_02110</name>
</gene>
<comment type="caution">
    <text evidence="13">The sequence shown here is derived from an EMBL/GenBank/DDBJ whole genome shotgun (WGS) entry which is preliminary data.</text>
</comment>
<dbReference type="InterPro" id="IPR016454">
    <property type="entry name" value="Cysteine_dSase"/>
</dbReference>
<evidence type="ECO:0000259" key="12">
    <source>
        <dbReference type="Pfam" id="PF00266"/>
    </source>
</evidence>
<reference evidence="13" key="1">
    <citation type="submission" date="2018-10" db="EMBL/GenBank/DDBJ databases">
        <title>Iterative Subtractive Binning of Freshwater Chronoseries Metagenomes Recovers Nearly Complete Genomes from over Four Hundred Novel Species.</title>
        <authorList>
            <person name="Rodriguez-R L.M."/>
            <person name="Tsementzi D."/>
            <person name="Luo C."/>
            <person name="Konstantinidis K.T."/>
        </authorList>
    </citation>
    <scope>NUCLEOTIDE SEQUENCE</scope>
    <source>
        <strain evidence="13">WB8_2A_004</strain>
    </source>
</reference>
<evidence type="ECO:0000256" key="7">
    <source>
        <dbReference type="ARBA" id="ARBA00022679"/>
    </source>
</evidence>
<evidence type="ECO:0000313" key="14">
    <source>
        <dbReference type="Proteomes" id="UP000747791"/>
    </source>
</evidence>
<dbReference type="InterPro" id="IPR015424">
    <property type="entry name" value="PyrdxlP-dep_Trfase"/>
</dbReference>
<dbReference type="InterPro" id="IPR015422">
    <property type="entry name" value="PyrdxlP-dep_Trfase_small"/>
</dbReference>
<dbReference type="Pfam" id="PF00266">
    <property type="entry name" value="Aminotran_5"/>
    <property type="match status" value="1"/>
</dbReference>
<evidence type="ECO:0000256" key="9">
    <source>
        <dbReference type="ARBA" id="ARBA00050776"/>
    </source>
</evidence>
<dbReference type="InterPro" id="IPR020578">
    <property type="entry name" value="Aminotrans_V_PyrdxlP_BS"/>
</dbReference>
<sequence length="400" mass="44665">MNLKDIKSQFPIFKSNKNLIYFDTANSAQKPIQVIDALEDFYKNHYANIGRAVYGLAARATADFESTRETIKEFVNGTEGEIVFTKNSTESLNLVAHCFGKFLKEGDEIILTEAEHHSNYVPWHFLRKKKVNIKFIPINEEGEVEVNKLTSLITNKTKIISVIHVSNVTGLTTDIKKVISIAKAKKIPVCIDGTQAVAHSHVDLKELDCDFYAFSSHKIYGPTGVGILYMKNKWIEQFEPFNGGGGMIQNVDTKNITYASGVSKFEAGSLASAEVVALKQAIKFVKDIKVKNIISHEQSLSAYAIDKISKFNDIEFVGRPSDKGSVFSFNIKGVHAHDASTVFDEDDIAVRAGHHCCQILHKKMKIGSSLRMSFGVYNNKQDIDAICESIKKCKKIFKLK</sequence>
<name>A0A966HRE9_9PROT</name>
<dbReference type="Gene3D" id="3.40.640.10">
    <property type="entry name" value="Type I PLP-dependent aspartate aminotransferase-like (Major domain)"/>
    <property type="match status" value="1"/>
</dbReference>
<evidence type="ECO:0000256" key="8">
    <source>
        <dbReference type="ARBA" id="ARBA00022898"/>
    </source>
</evidence>
<dbReference type="PROSITE" id="PS00595">
    <property type="entry name" value="AA_TRANSFER_CLASS_5"/>
    <property type="match status" value="1"/>
</dbReference>
<keyword evidence="7 11" id="KW-0808">Transferase</keyword>
<comment type="cofactor">
    <cofactor evidence="1 10">
        <name>pyridoxal 5'-phosphate</name>
        <dbReference type="ChEBI" id="CHEBI:597326"/>
    </cofactor>
</comment>
<protein>
    <recommendedName>
        <fullName evidence="6 11">Cysteine desulfurase</fullName>
        <ecNumber evidence="5 11">2.8.1.7</ecNumber>
    </recommendedName>
</protein>
<evidence type="ECO:0000256" key="5">
    <source>
        <dbReference type="ARBA" id="ARBA00012239"/>
    </source>
</evidence>
<proteinExistence type="inferred from homology"/>
<dbReference type="GO" id="GO:0031071">
    <property type="term" value="F:cysteine desulfurase activity"/>
    <property type="evidence" value="ECO:0007669"/>
    <property type="project" value="UniProtKB-UniRule"/>
</dbReference>
<dbReference type="PANTHER" id="PTHR43586:SF8">
    <property type="entry name" value="CYSTEINE DESULFURASE 1, CHLOROPLASTIC"/>
    <property type="match status" value="1"/>
</dbReference>
<dbReference type="PIRSF" id="PIRSF005572">
    <property type="entry name" value="NifS"/>
    <property type="match status" value="1"/>
</dbReference>
<evidence type="ECO:0000256" key="2">
    <source>
        <dbReference type="ARBA" id="ARBA00002824"/>
    </source>
</evidence>
<evidence type="ECO:0000256" key="6">
    <source>
        <dbReference type="ARBA" id="ARBA00013558"/>
    </source>
</evidence>
<dbReference type="EC" id="2.8.1.7" evidence="5 11"/>
<dbReference type="SUPFAM" id="SSF53383">
    <property type="entry name" value="PLP-dependent transferases"/>
    <property type="match status" value="1"/>
</dbReference>
<dbReference type="Proteomes" id="UP000747791">
    <property type="component" value="Unassembled WGS sequence"/>
</dbReference>
<dbReference type="PANTHER" id="PTHR43586">
    <property type="entry name" value="CYSTEINE DESULFURASE"/>
    <property type="match status" value="1"/>
</dbReference>
<dbReference type="InterPro" id="IPR000192">
    <property type="entry name" value="Aminotrans_V_dom"/>
</dbReference>
<dbReference type="Gene3D" id="3.90.1150.10">
    <property type="entry name" value="Aspartate Aminotransferase, domain 1"/>
    <property type="match status" value="1"/>
</dbReference>
<comment type="catalytic activity">
    <reaction evidence="9 11">
        <text>(sulfur carrier)-H + L-cysteine = (sulfur carrier)-SH + L-alanine</text>
        <dbReference type="Rhea" id="RHEA:43892"/>
        <dbReference type="Rhea" id="RHEA-COMP:14737"/>
        <dbReference type="Rhea" id="RHEA-COMP:14739"/>
        <dbReference type="ChEBI" id="CHEBI:29917"/>
        <dbReference type="ChEBI" id="CHEBI:35235"/>
        <dbReference type="ChEBI" id="CHEBI:57972"/>
        <dbReference type="ChEBI" id="CHEBI:64428"/>
        <dbReference type="EC" id="2.8.1.7"/>
    </reaction>
</comment>
<organism evidence="13 14">
    <name type="scientific">Candidatus Fonsibacter lacus</name>
    <dbReference type="NCBI Taxonomy" id="2576439"/>
    <lineage>
        <taxon>Bacteria</taxon>
        <taxon>Pseudomonadati</taxon>
        <taxon>Pseudomonadota</taxon>
        <taxon>Alphaproteobacteria</taxon>
        <taxon>Candidatus Pelagibacterales</taxon>
        <taxon>Candidatus Pelagibacterales incertae sedis</taxon>
        <taxon>Candidatus Fonsibacter</taxon>
    </lineage>
</organism>
<evidence type="ECO:0000256" key="4">
    <source>
        <dbReference type="ARBA" id="ARBA00010447"/>
    </source>
</evidence>
<comment type="function">
    <text evidence="3">Catalyzes the removal of elemental sulfur atoms from cysteine to produce alanine. Seems to participate in the biosynthesis of the nitrogenase metalloclusters by providing the inorganic sulfur required for the Fe-S core formation.</text>
</comment>
<dbReference type="GO" id="GO:0006534">
    <property type="term" value="P:cysteine metabolic process"/>
    <property type="evidence" value="ECO:0007669"/>
    <property type="project" value="UniProtKB-UniRule"/>
</dbReference>
<comment type="similarity">
    <text evidence="4 11">Belongs to the class-V pyridoxal-phosphate-dependent aminotransferase family. Csd subfamily.</text>
</comment>
<dbReference type="CDD" id="cd06453">
    <property type="entry name" value="SufS_like"/>
    <property type="match status" value="1"/>
</dbReference>
<dbReference type="GO" id="GO:0030170">
    <property type="term" value="F:pyridoxal phosphate binding"/>
    <property type="evidence" value="ECO:0007669"/>
    <property type="project" value="UniProtKB-UniRule"/>
</dbReference>
<evidence type="ECO:0000256" key="11">
    <source>
        <dbReference type="RuleBase" id="RU004506"/>
    </source>
</evidence>